<keyword evidence="12" id="KW-1185">Reference proteome</keyword>
<dbReference type="EC" id="1.3.1.-" evidence="8"/>
<organism evidence="10">
    <name type="scientific">Spironucleus salmonicida</name>
    <dbReference type="NCBI Taxonomy" id="348837"/>
    <lineage>
        <taxon>Eukaryota</taxon>
        <taxon>Metamonada</taxon>
        <taxon>Diplomonadida</taxon>
        <taxon>Hexamitidae</taxon>
        <taxon>Hexamitinae</taxon>
        <taxon>Spironucleus</taxon>
    </lineage>
</organism>
<dbReference type="InterPro" id="IPR013785">
    <property type="entry name" value="Aldolase_TIM"/>
</dbReference>
<dbReference type="EMBL" id="AUWU02000004">
    <property type="protein sequence ID" value="KAH0574328.1"/>
    <property type="molecule type" value="Genomic_DNA"/>
</dbReference>
<dbReference type="PANTHER" id="PTHR45846">
    <property type="entry name" value="TRNA-DIHYDROURIDINE(47) SYNTHASE [NAD(P)(+)]-LIKE"/>
    <property type="match status" value="1"/>
</dbReference>
<reference evidence="11" key="2">
    <citation type="submission" date="2020-12" db="EMBL/GenBank/DDBJ databases">
        <title>New Spironucleus salmonicida genome in near-complete chromosomes.</title>
        <authorList>
            <person name="Xu F."/>
            <person name="Kurt Z."/>
            <person name="Jimenez-Gonzalez A."/>
            <person name="Astvaldsson A."/>
            <person name="Andersson J.O."/>
            <person name="Svard S.G."/>
        </authorList>
    </citation>
    <scope>NUCLEOTIDE SEQUENCE</scope>
    <source>
        <strain evidence="11">ATCC 50377</strain>
    </source>
</reference>
<dbReference type="PANTHER" id="PTHR45846:SF1">
    <property type="entry name" value="TRNA-DIHYDROURIDINE(47) SYNTHASE [NAD(P)(+)]-LIKE"/>
    <property type="match status" value="1"/>
</dbReference>
<dbReference type="EMBL" id="KI546107">
    <property type="protein sequence ID" value="EST44823.1"/>
    <property type="molecule type" value="Genomic_DNA"/>
</dbReference>
<evidence type="ECO:0000313" key="12">
    <source>
        <dbReference type="Proteomes" id="UP000018208"/>
    </source>
</evidence>
<dbReference type="Pfam" id="PF01207">
    <property type="entry name" value="Dus"/>
    <property type="match status" value="1"/>
</dbReference>
<dbReference type="GO" id="GO:0006397">
    <property type="term" value="P:mRNA processing"/>
    <property type="evidence" value="ECO:0007669"/>
    <property type="project" value="UniProtKB-KW"/>
</dbReference>
<dbReference type="GO" id="GO:0008270">
    <property type="term" value="F:zinc ion binding"/>
    <property type="evidence" value="ECO:0007669"/>
    <property type="project" value="UniProtKB-KW"/>
</dbReference>
<keyword evidence="7 8" id="KW-0479">Metal-binding</keyword>
<sequence>MDFDVAIKKEFLVQTQEQQPQSVKQSGSNDWHGTKRIDYYKICQKTLRQEDCTNPKCSAVHDIKEYLSTRPPLLEIPCVFYTQYGHCPYTYNCMYTHPNQTSPDNFINPAFEQKIEINSQYHRDLQSTIFKQIRQKEFNDPTPQELFVMPKKSLILAPMCTVGTIPFRRLCIHYGADITLSEMVIARSVVKGDLTELKKLRKHKEEKIFGIQLTGDAQETAQVALMIKNLKLADYVDLNAACPQDVATNINCGFAIANRPGKMGGVLRALDETGVNYSVKTRIGDFKGDSIVDRIFEKELIGLKNLRAIALHGRTAKQRYTKLADWDVLSEVNERIKTLRAENEINYEFIGNGDIYNVKEALQALECCDSVIIGRGALQKPWIFKEIKEGRELDLSSQERFEMLQMFCEFCVEYYGSDRMGIEKSREQFLENWNFMSRYVPLGICDEIQKLNERIPEHIGRDDLETLMGSQKASDWVKLSEMLFGPVPEGFMFQPKHKSKGFVENK</sequence>
<comment type="similarity">
    <text evidence="8">Belongs to the dus family. Dus3 subfamily.</text>
</comment>
<evidence type="ECO:0000256" key="1">
    <source>
        <dbReference type="ARBA" id="ARBA00012376"/>
    </source>
</evidence>
<keyword evidence="7 8" id="KW-0863">Zinc-finger</keyword>
<dbReference type="SUPFAM" id="SSF51395">
    <property type="entry name" value="FMN-linked oxidoreductases"/>
    <property type="match status" value="1"/>
</dbReference>
<dbReference type="OrthoDB" id="259935at2759"/>
<name>V6LKE8_9EUKA</name>
<protein>
    <recommendedName>
        <fullName evidence="1 8">tRNA-dihydrouridine(47) synthase [NAD(P)(+)]</fullName>
        <ecNumber evidence="8">1.3.1.-</ecNumber>
    </recommendedName>
    <alternativeName>
        <fullName evidence="8">tRNA-dihydrouridine synthase 3</fullName>
    </alternativeName>
</protein>
<feature type="zinc finger region" description="C3H1-type" evidence="7">
    <location>
        <begin position="72"/>
        <end position="100"/>
    </location>
</feature>
<keyword evidence="7 8" id="KW-0862">Zinc</keyword>
<keyword evidence="8" id="KW-0819">tRNA processing</keyword>
<keyword evidence="8" id="KW-0285">Flavoprotein</keyword>
<dbReference type="Gene3D" id="4.10.1000.10">
    <property type="entry name" value="Zinc finger, CCCH-type"/>
    <property type="match status" value="1"/>
</dbReference>
<dbReference type="Gene3D" id="3.20.20.70">
    <property type="entry name" value="Aldolase class I"/>
    <property type="match status" value="1"/>
</dbReference>
<evidence type="ECO:0000256" key="3">
    <source>
        <dbReference type="ARBA" id="ARBA00048266"/>
    </source>
</evidence>
<accession>V6LKE8</accession>
<dbReference type="Proteomes" id="UP000018208">
    <property type="component" value="Unassembled WGS sequence"/>
</dbReference>
<evidence type="ECO:0000256" key="7">
    <source>
        <dbReference type="PROSITE-ProRule" id="PRU00723"/>
    </source>
</evidence>
<comment type="catalytic activity">
    <reaction evidence="3">
        <text>5,6-dihydrouridine(47) in tRNA + NAD(+) = uridine(47) in tRNA + NADH + H(+)</text>
        <dbReference type="Rhea" id="RHEA:53364"/>
        <dbReference type="Rhea" id="RHEA-COMP:13539"/>
        <dbReference type="Rhea" id="RHEA-COMP:13540"/>
        <dbReference type="ChEBI" id="CHEBI:15378"/>
        <dbReference type="ChEBI" id="CHEBI:57540"/>
        <dbReference type="ChEBI" id="CHEBI:57945"/>
        <dbReference type="ChEBI" id="CHEBI:65315"/>
        <dbReference type="ChEBI" id="CHEBI:74443"/>
        <dbReference type="EC" id="1.3.1.89"/>
    </reaction>
    <physiologicalReaction direction="right-to-left" evidence="3">
        <dbReference type="Rhea" id="RHEA:53366"/>
    </physiologicalReaction>
</comment>
<dbReference type="GO" id="GO:0102265">
    <property type="term" value="F:tRNA-dihydrouridine47 synthase activity"/>
    <property type="evidence" value="ECO:0007669"/>
    <property type="project" value="UniProtKB-EC"/>
</dbReference>
<dbReference type="GO" id="GO:0050660">
    <property type="term" value="F:flavin adenine dinucleotide binding"/>
    <property type="evidence" value="ECO:0007669"/>
    <property type="project" value="UniProtKB-UniRule"/>
</dbReference>
<comment type="catalytic activity">
    <reaction evidence="4">
        <text>a 5,6-dihydrouridine in mRNA + NAD(+) = a uridine in mRNA + NADH + H(+)</text>
        <dbReference type="Rhea" id="RHEA:69851"/>
        <dbReference type="Rhea" id="RHEA-COMP:14658"/>
        <dbReference type="Rhea" id="RHEA-COMP:17789"/>
        <dbReference type="ChEBI" id="CHEBI:15378"/>
        <dbReference type="ChEBI" id="CHEBI:57540"/>
        <dbReference type="ChEBI" id="CHEBI:57945"/>
        <dbReference type="ChEBI" id="CHEBI:65315"/>
        <dbReference type="ChEBI" id="CHEBI:74443"/>
    </reaction>
    <physiologicalReaction direction="right-to-left" evidence="4">
        <dbReference type="Rhea" id="RHEA:69853"/>
    </physiologicalReaction>
</comment>
<dbReference type="CDD" id="cd02801">
    <property type="entry name" value="DUS_like_FMN"/>
    <property type="match status" value="1"/>
</dbReference>
<evidence type="ECO:0000256" key="6">
    <source>
        <dbReference type="ARBA" id="ARBA00049513"/>
    </source>
</evidence>
<gene>
    <name evidence="10" type="ORF">SS50377_15269</name>
    <name evidence="11" type="ORF">SS50377_24283</name>
</gene>
<evidence type="ECO:0000256" key="8">
    <source>
        <dbReference type="RuleBase" id="RU291113"/>
    </source>
</evidence>
<evidence type="ECO:0000313" key="11">
    <source>
        <dbReference type="EMBL" id="KAH0574328.1"/>
    </source>
</evidence>
<dbReference type="VEuPathDB" id="GiardiaDB:SS50377_24283"/>
<comment type="catalytic activity">
    <reaction evidence="6">
        <text>5,6-dihydrouridine(47) in tRNA + NADP(+) = uridine(47) in tRNA + NADPH + H(+)</text>
        <dbReference type="Rhea" id="RHEA:53360"/>
        <dbReference type="Rhea" id="RHEA-COMP:13539"/>
        <dbReference type="Rhea" id="RHEA-COMP:13540"/>
        <dbReference type="ChEBI" id="CHEBI:15378"/>
        <dbReference type="ChEBI" id="CHEBI:57783"/>
        <dbReference type="ChEBI" id="CHEBI:58349"/>
        <dbReference type="ChEBI" id="CHEBI:65315"/>
        <dbReference type="ChEBI" id="CHEBI:74443"/>
        <dbReference type="EC" id="1.3.1.89"/>
    </reaction>
    <physiologicalReaction direction="right-to-left" evidence="6">
        <dbReference type="Rhea" id="RHEA:53362"/>
    </physiologicalReaction>
</comment>
<evidence type="ECO:0000256" key="2">
    <source>
        <dbReference type="ARBA" id="ARBA00022664"/>
    </source>
</evidence>
<dbReference type="GO" id="GO:0003723">
    <property type="term" value="F:RNA binding"/>
    <property type="evidence" value="ECO:0007669"/>
    <property type="project" value="TreeGrafter"/>
</dbReference>
<dbReference type="InterPro" id="IPR035587">
    <property type="entry name" value="DUS-like_FMN-bd"/>
</dbReference>
<keyword evidence="2" id="KW-0507">mRNA processing</keyword>
<evidence type="ECO:0000259" key="9">
    <source>
        <dbReference type="PROSITE" id="PS50103"/>
    </source>
</evidence>
<dbReference type="AlphaFoldDB" id="V6LKE8"/>
<keyword evidence="8" id="KW-0288">FMN</keyword>
<dbReference type="PROSITE" id="PS50103">
    <property type="entry name" value="ZF_C3H1"/>
    <property type="match status" value="1"/>
</dbReference>
<proteinExistence type="inferred from homology"/>
<evidence type="ECO:0000256" key="4">
    <source>
        <dbReference type="ARBA" id="ARBA00048342"/>
    </source>
</evidence>
<reference evidence="10 11" key="1">
    <citation type="journal article" date="2014" name="PLoS Genet.">
        <title>The Genome of Spironucleus salmonicida Highlights a Fish Pathogen Adapted to Fluctuating Environments.</title>
        <authorList>
            <person name="Xu F."/>
            <person name="Jerlstrom-Hultqvist J."/>
            <person name="Einarsson E."/>
            <person name="Astvaldsson A."/>
            <person name="Svard S.G."/>
            <person name="Andersson J.O."/>
        </authorList>
    </citation>
    <scope>NUCLEOTIDE SEQUENCE</scope>
    <source>
        <strain evidence="11">ATCC 50377</strain>
    </source>
</reference>
<evidence type="ECO:0000256" key="5">
    <source>
        <dbReference type="ARBA" id="ARBA00049447"/>
    </source>
</evidence>
<evidence type="ECO:0000313" key="10">
    <source>
        <dbReference type="EMBL" id="EST44823.1"/>
    </source>
</evidence>
<keyword evidence="8" id="KW-0560">Oxidoreductase</keyword>
<feature type="domain" description="C3H1-type" evidence="9">
    <location>
        <begin position="72"/>
        <end position="100"/>
    </location>
</feature>
<comment type="cofactor">
    <cofactor evidence="8">
        <name>FMN</name>
        <dbReference type="ChEBI" id="CHEBI:58210"/>
    </cofactor>
</comment>
<dbReference type="InterPro" id="IPR000571">
    <property type="entry name" value="Znf_CCCH"/>
</dbReference>
<comment type="catalytic activity">
    <reaction evidence="5">
        <text>a 5,6-dihydrouridine in mRNA + NADP(+) = a uridine in mRNA + NADPH + H(+)</text>
        <dbReference type="Rhea" id="RHEA:69855"/>
        <dbReference type="Rhea" id="RHEA-COMP:14658"/>
        <dbReference type="Rhea" id="RHEA-COMP:17789"/>
        <dbReference type="ChEBI" id="CHEBI:15378"/>
        <dbReference type="ChEBI" id="CHEBI:57783"/>
        <dbReference type="ChEBI" id="CHEBI:58349"/>
        <dbReference type="ChEBI" id="CHEBI:65315"/>
        <dbReference type="ChEBI" id="CHEBI:74443"/>
    </reaction>
    <physiologicalReaction direction="right-to-left" evidence="5">
        <dbReference type="Rhea" id="RHEA:69857"/>
    </physiologicalReaction>
</comment>